<accession>A0A1N6IW30</accession>
<evidence type="ECO:0000313" key="1">
    <source>
        <dbReference type="EMBL" id="SIO36238.1"/>
    </source>
</evidence>
<evidence type="ECO:0000313" key="2">
    <source>
        <dbReference type="Proteomes" id="UP000185151"/>
    </source>
</evidence>
<dbReference type="OrthoDB" id="9103904at2"/>
<name>A0A1N6IW30_9BURK</name>
<protein>
    <submittedName>
        <fullName evidence="1">Uncharacterized protein</fullName>
    </submittedName>
</protein>
<organism evidence="1 2">
    <name type="scientific">Paraburkholderia phenazinium</name>
    <dbReference type="NCBI Taxonomy" id="60549"/>
    <lineage>
        <taxon>Bacteria</taxon>
        <taxon>Pseudomonadati</taxon>
        <taxon>Pseudomonadota</taxon>
        <taxon>Betaproteobacteria</taxon>
        <taxon>Burkholderiales</taxon>
        <taxon>Burkholderiaceae</taxon>
        <taxon>Paraburkholderia</taxon>
    </lineage>
</organism>
<sequence length="71" mass="7856">MADRIISSSTHDAHMTVENHIADGWVASVCIVPKGAAKSNELIKLDTLFEREEVAWKTVETFARAELSNLT</sequence>
<dbReference type="Proteomes" id="UP000185151">
    <property type="component" value="Unassembled WGS sequence"/>
</dbReference>
<proteinExistence type="predicted"/>
<dbReference type="EMBL" id="FSRU01000001">
    <property type="protein sequence ID" value="SIO36238.1"/>
    <property type="molecule type" value="Genomic_DNA"/>
</dbReference>
<dbReference type="RefSeq" id="WP_143788312.1">
    <property type="nucleotide sequence ID" value="NZ_FSRU01000001.1"/>
</dbReference>
<dbReference type="AlphaFoldDB" id="A0A1N6IW30"/>
<reference evidence="1 2" key="1">
    <citation type="submission" date="2016-11" db="EMBL/GenBank/DDBJ databases">
        <authorList>
            <person name="Jaros S."/>
            <person name="Januszkiewicz K."/>
            <person name="Wedrychowicz H."/>
        </authorList>
    </citation>
    <scope>NUCLEOTIDE SEQUENCE [LARGE SCALE GENOMIC DNA]</scope>
    <source>
        <strain evidence="1 2">GAS95</strain>
    </source>
</reference>
<gene>
    <name evidence="1" type="ORF">SAMN05444165_2551</name>
</gene>
<keyword evidence="2" id="KW-1185">Reference proteome</keyword>